<dbReference type="InterPro" id="IPR005821">
    <property type="entry name" value="Ion_trans_dom"/>
</dbReference>
<keyword evidence="4 7" id="KW-1133">Transmembrane helix</keyword>
<proteinExistence type="predicted"/>
<evidence type="ECO:0000313" key="9">
    <source>
        <dbReference type="EMBL" id="CAI2375412.1"/>
    </source>
</evidence>
<feature type="transmembrane region" description="Helical" evidence="7">
    <location>
        <begin position="1915"/>
        <end position="1935"/>
    </location>
</feature>
<dbReference type="Pfam" id="PF00520">
    <property type="entry name" value="Ion_trans"/>
    <property type="match status" value="1"/>
</dbReference>
<feature type="region of interest" description="Disordered" evidence="6">
    <location>
        <begin position="121"/>
        <end position="349"/>
    </location>
</feature>
<feature type="compositionally biased region" description="Basic and acidic residues" evidence="6">
    <location>
        <begin position="1706"/>
        <end position="1727"/>
    </location>
</feature>
<protein>
    <recommendedName>
        <fullName evidence="8">Ion transport domain-containing protein</fullName>
    </recommendedName>
</protein>
<gene>
    <name evidence="9" type="ORF">ECRASSUSDP1_LOCUS16774</name>
</gene>
<name>A0AAD2D0A5_EUPCR</name>
<evidence type="ECO:0000256" key="5">
    <source>
        <dbReference type="ARBA" id="ARBA00023136"/>
    </source>
</evidence>
<dbReference type="GO" id="GO:0098703">
    <property type="term" value="P:calcium ion import across plasma membrane"/>
    <property type="evidence" value="ECO:0007669"/>
    <property type="project" value="TreeGrafter"/>
</dbReference>
<accession>A0AAD2D0A5</accession>
<feature type="compositionally biased region" description="Basic and acidic residues" evidence="6">
    <location>
        <begin position="335"/>
        <end position="349"/>
    </location>
</feature>
<feature type="compositionally biased region" description="Acidic residues" evidence="6">
    <location>
        <begin position="161"/>
        <end position="171"/>
    </location>
</feature>
<organism evidence="9 10">
    <name type="scientific">Euplotes crassus</name>
    <dbReference type="NCBI Taxonomy" id="5936"/>
    <lineage>
        <taxon>Eukaryota</taxon>
        <taxon>Sar</taxon>
        <taxon>Alveolata</taxon>
        <taxon>Ciliophora</taxon>
        <taxon>Intramacronucleata</taxon>
        <taxon>Spirotrichea</taxon>
        <taxon>Hypotrichia</taxon>
        <taxon>Euplotida</taxon>
        <taxon>Euplotidae</taxon>
        <taxon>Moneuplotes</taxon>
    </lineage>
</organism>
<evidence type="ECO:0000256" key="6">
    <source>
        <dbReference type="SAM" id="MobiDB-lite"/>
    </source>
</evidence>
<feature type="compositionally biased region" description="Basic and acidic residues" evidence="6">
    <location>
        <begin position="142"/>
        <end position="152"/>
    </location>
</feature>
<reference evidence="9" key="1">
    <citation type="submission" date="2023-07" db="EMBL/GenBank/DDBJ databases">
        <authorList>
            <consortium name="AG Swart"/>
            <person name="Singh M."/>
            <person name="Singh A."/>
            <person name="Seah K."/>
            <person name="Emmerich C."/>
        </authorList>
    </citation>
    <scope>NUCLEOTIDE SEQUENCE</scope>
    <source>
        <strain evidence="9">DP1</strain>
    </source>
</reference>
<feature type="domain" description="Ion transport" evidence="8">
    <location>
        <begin position="1847"/>
        <end position="2076"/>
    </location>
</feature>
<dbReference type="GO" id="GO:0005216">
    <property type="term" value="F:monoatomic ion channel activity"/>
    <property type="evidence" value="ECO:0007669"/>
    <property type="project" value="InterPro"/>
</dbReference>
<feature type="transmembrane region" description="Helical" evidence="7">
    <location>
        <begin position="1941"/>
        <end position="1961"/>
    </location>
</feature>
<dbReference type="GO" id="GO:0005886">
    <property type="term" value="C:plasma membrane"/>
    <property type="evidence" value="ECO:0007669"/>
    <property type="project" value="TreeGrafter"/>
</dbReference>
<evidence type="ECO:0000259" key="8">
    <source>
        <dbReference type="Pfam" id="PF00520"/>
    </source>
</evidence>
<feature type="transmembrane region" description="Helical" evidence="7">
    <location>
        <begin position="1875"/>
        <end position="1894"/>
    </location>
</feature>
<evidence type="ECO:0000256" key="3">
    <source>
        <dbReference type="ARBA" id="ARBA00022737"/>
    </source>
</evidence>
<evidence type="ECO:0000256" key="1">
    <source>
        <dbReference type="ARBA" id="ARBA00004141"/>
    </source>
</evidence>
<feature type="compositionally biased region" description="Basic and acidic residues" evidence="6">
    <location>
        <begin position="181"/>
        <end position="190"/>
    </location>
</feature>
<dbReference type="PANTHER" id="PTHR10582">
    <property type="entry name" value="TRANSIENT RECEPTOR POTENTIAL ION CHANNEL PROTEIN"/>
    <property type="match status" value="1"/>
</dbReference>
<sequence>MSKHIFSEKIDYVNRFVKNHGKQLKFPSFIYNDVKLHPKHKDHIVVLSETKLPANKNKEAGLNKKFNMKHCMDNNFMYSFAGLPDDEKTKDIFKEEIINAEKEVEEEKAAKNVPKNLKIGTASIKHSAPPVETKKTSSPHLDNADKLIEETKGMGLGVDSSSEEDSYEGGEDDKKKGKNKDKKEENKGDDDSSVEVLSDQDEEKSDLKDKTADEIEKEIDSILKEESQDKKDKSDHKENGSDEEEEEKKSLQTKSTKSILDKKKDSTINVDEEKETLEGNTLVKKDGDEETKKDEDNANQEEEKDSEDKELKDDRPTNDDHSEDKDNNADEEEPENKPEEPKEPELTMTDRFKNLPEEFKQKVVNNTIDRSTQKHHDKFKYHYHGYSPFPAGPNNSNQGYEAGKIANERFAVKTPTEEDTEKPKYETVTYSESDYLNFNQDCTFEGVSYESEILRNKYQISLWRCDQFTCVKTKYNYFLDNSTGSSLKKDKDTIDKIREHKEYMLNRTKDQKFQGFQIQFSLDKEHIVLVEKFAKNLKRQLVILLDAYTLEVVDEHLVNYSLDHISGLDVEADDEEDYDDAWAEYNTFRHIPNVIVWNKGRYIMVGQTLDKAVSIFQYEILDTKEDKHYVISKEDHKSCFFVDFKVSPGNTDVLYVGGYDMTNTHLYEFNIKDESIKEISKGTSTNTRPTLYYLDESCARQFHSRVGTNDKDRNVCRIYTTATKGDIEIDFASNKGNYTEYKSQFMGKVDGNNFVGMEYNDRNELCVKVTGQINFEKTLSDLDSQLEISKIKDYGICNNNGVMIISNVTQSSFDVVFVRNKEGNTTRRYPIKETTFIYFYYPAVVLVKGGMEVLAYSIPEDTYYYYPLKAPILFQSSMTTSYYDIRIKVFIDLGDYLAYAEYTFYLGTTSSSGTVFKRYLEKANFPDSPLITGFDTMQCKFGTKEEDSYILQFKDFVYYAGLLTYGLQSTVDSKFEKGELMAIAGEGFLTYKRDKKSLEFYNRPSNLGDINSSYSLYESQDYIKRVQADYDSYNGYYHINIADEVKYLKRYKFDTSKDKRKLTIADEFFVHSSFDGSKNFRFTNKMVYENGTEAYLCQKRGDELEGSGATISPLIEAIDTYEVTDEYPLQSQRWLLIYGPLAQDDNEDDDGAGSYYTEEDDDTVGKNGYGAILLPEYNQPKVQILPPNDVSYYKAEYFFYQNNNYMVYHKQSYNHNDHVKIDIFCRNGDVYQNLKLKLHNCYDHSYAKIILSPSGRYIFYVEEDKDDPEISWGKTVELSLNPETKEFYLKEVSKMDFTKAYEKKASDVNTYDYYGGTELYLTDRKELIYIHKSEGIIKFDAQQVDKKQFEGKFGKDPYDNTRDRTLNDVNVRAKNGGVAVYTEEECWFIRYDSREKKIYPMERINFQINKGQMTINQICACLDPNSVVIDFIKDYTHHLILVWNIVDNKETQNFSTSKTFYHINGYRSKAGFILNGDTYVNLDTGLINYFFEYDFVNQGMYEQKGGLRISKNEDLVLDYGCVITKETLIEVYSLEDIVRYDDHITEDNISLERIRFQVDGSTSLHYYALEYDTLKLILDYMETHRHEYLTGILMKNNRGKSPLDITLDNESPKNTELLLRKLSLFSNSSLSALFYDRFNELLSMSITAFHEYLDSCYFQTIQMKNIKYLKLKDQSDPLLVPHSSCLIDEVFIDKYCDTKEKKELEEAKKKKEQEDKEREEQKAKQEEQNQLPENEKEQEDDIDGNKNSIVDKDSEDEMLNEIAVAKPKTKEELEKEKERRKQKRLDIRAIEFDWIFNKNEGVDFLRTLYNIEGTELFSLTLVRHIIRFLWSYYRTYIVIFLFIPYMVYITLFVLYSTWIHKSKVDDGAGEWEGYGLANTLSVICIMLFILYFFYYEVRQILFHKLDYFMSFWNMVDLVSLILNSTICICDVAGLNEQDLNVLMSWAVLFMWLKVFYFGRIFKSTAALITMVIEITINMQSFLFVFILSVAGFGNCFMIMARNYGTDDPFTGHTYWRAFIYSYNQAMGNFDTSAYVDDDKYYLFLIWFLNTMVTLIIFLNLLIAIMGDIFDRVQEAQENNTLKEFAGIMIENELLLNRKKVFKDSKYIIVIQEEKADESTASWEGRLQYLKKTMDRAVLQQKKLLDNLEKSISSTIKEKTEKRAKDLESGAQKYFTMIFEKADIIQNLLKRDEEEKEE</sequence>
<keyword evidence="3" id="KW-0677">Repeat</keyword>
<evidence type="ECO:0000256" key="4">
    <source>
        <dbReference type="ARBA" id="ARBA00022989"/>
    </source>
</evidence>
<feature type="transmembrane region" description="Helical" evidence="7">
    <location>
        <begin position="1981"/>
        <end position="2000"/>
    </location>
</feature>
<dbReference type="PANTHER" id="PTHR10582:SF2">
    <property type="entry name" value="INACTIVE"/>
    <property type="match status" value="1"/>
</dbReference>
<feature type="compositionally biased region" description="Basic and acidic residues" evidence="6">
    <location>
        <begin position="283"/>
        <end position="296"/>
    </location>
</feature>
<feature type="compositionally biased region" description="Basic and acidic residues" evidence="6">
    <location>
        <begin position="205"/>
        <end position="240"/>
    </location>
</feature>
<feature type="compositionally biased region" description="Acidic residues" evidence="6">
    <location>
        <begin position="191"/>
        <end position="204"/>
    </location>
</feature>
<keyword evidence="2 7" id="KW-0812">Transmembrane</keyword>
<dbReference type="InterPro" id="IPR024862">
    <property type="entry name" value="TRPV"/>
</dbReference>
<keyword evidence="10" id="KW-1185">Reference proteome</keyword>
<feature type="region of interest" description="Disordered" evidence="6">
    <location>
        <begin position="1706"/>
        <end position="1750"/>
    </location>
</feature>
<dbReference type="Proteomes" id="UP001295684">
    <property type="component" value="Unassembled WGS sequence"/>
</dbReference>
<evidence type="ECO:0000256" key="2">
    <source>
        <dbReference type="ARBA" id="ARBA00022692"/>
    </source>
</evidence>
<feature type="transmembrane region" description="Helical" evidence="7">
    <location>
        <begin position="1833"/>
        <end position="1855"/>
    </location>
</feature>
<feature type="compositionally biased region" description="Basic and acidic residues" evidence="6">
    <location>
        <begin position="306"/>
        <end position="328"/>
    </location>
</feature>
<evidence type="ECO:0000256" key="7">
    <source>
        <dbReference type="SAM" id="Phobius"/>
    </source>
</evidence>
<keyword evidence="5 7" id="KW-0472">Membrane</keyword>
<evidence type="ECO:0000313" key="10">
    <source>
        <dbReference type="Proteomes" id="UP001295684"/>
    </source>
</evidence>
<comment type="caution">
    <text evidence="9">The sequence shown here is derived from an EMBL/GenBank/DDBJ whole genome shotgun (WGS) entry which is preliminary data.</text>
</comment>
<feature type="transmembrane region" description="Helical" evidence="7">
    <location>
        <begin position="2040"/>
        <end position="2064"/>
    </location>
</feature>
<comment type="subcellular location">
    <subcellularLocation>
        <location evidence="1">Membrane</location>
        <topology evidence="1">Multi-pass membrane protein</topology>
    </subcellularLocation>
</comment>
<dbReference type="EMBL" id="CAMPGE010016888">
    <property type="protein sequence ID" value="CAI2375412.1"/>
    <property type="molecule type" value="Genomic_DNA"/>
</dbReference>